<gene>
    <name evidence="1" type="ORF">PPERSA_12670</name>
</gene>
<protein>
    <submittedName>
        <fullName evidence="1">WD40-repeat-containing domain</fullName>
    </submittedName>
</protein>
<name>A0A0V0QM44_PSEPJ</name>
<keyword evidence="2" id="KW-1185">Reference proteome</keyword>
<evidence type="ECO:0000313" key="2">
    <source>
        <dbReference type="Proteomes" id="UP000054937"/>
    </source>
</evidence>
<dbReference type="AlphaFoldDB" id="A0A0V0QM44"/>
<dbReference type="SUPFAM" id="SSF50978">
    <property type="entry name" value="WD40 repeat-like"/>
    <property type="match status" value="1"/>
</dbReference>
<organism evidence="1 2">
    <name type="scientific">Pseudocohnilembus persalinus</name>
    <name type="common">Ciliate</name>
    <dbReference type="NCBI Taxonomy" id="266149"/>
    <lineage>
        <taxon>Eukaryota</taxon>
        <taxon>Sar</taxon>
        <taxon>Alveolata</taxon>
        <taxon>Ciliophora</taxon>
        <taxon>Intramacronucleata</taxon>
        <taxon>Oligohymenophorea</taxon>
        <taxon>Scuticociliatia</taxon>
        <taxon>Philasterida</taxon>
        <taxon>Pseudocohnilembidae</taxon>
        <taxon>Pseudocohnilembus</taxon>
    </lineage>
</organism>
<evidence type="ECO:0000313" key="1">
    <source>
        <dbReference type="EMBL" id="KRX03391.1"/>
    </source>
</evidence>
<accession>A0A0V0QM44</accession>
<dbReference type="Proteomes" id="UP000054937">
    <property type="component" value="Unassembled WGS sequence"/>
</dbReference>
<dbReference type="EMBL" id="LDAU01000133">
    <property type="protein sequence ID" value="KRX03391.1"/>
    <property type="molecule type" value="Genomic_DNA"/>
</dbReference>
<comment type="caution">
    <text evidence="1">The sequence shown here is derived from an EMBL/GenBank/DDBJ whole genome shotgun (WGS) entry which is preliminary data.</text>
</comment>
<sequence length="241" mass="28000">MKNTIQEPFKVNRVFIPQKCAYQMNNLACTNEHLVYTNTYDPMRICHYIIQIHDPTEIKNYYTDFTIFGYGDTFQEVLCYSTSNGNLKYINFSNNQFQNSTLMISLNQNSINGVYTMKAVPELKCLFISDKNGQLAKLQFSNINDYDTTIKTPSNNTCPITVMETLHSQKDEWNLVTGDFLGSEDTYLNFWNLNNNNEIQLKVSYRLADQIVVGIQQIQQCKYVFVTTLESQEMTILIQQK</sequence>
<dbReference type="InterPro" id="IPR036322">
    <property type="entry name" value="WD40_repeat_dom_sf"/>
</dbReference>
<reference evidence="1 2" key="1">
    <citation type="journal article" date="2015" name="Sci. Rep.">
        <title>Genome of the facultative scuticociliatosis pathogen Pseudocohnilembus persalinus provides insight into its virulence through horizontal gene transfer.</title>
        <authorList>
            <person name="Xiong J."/>
            <person name="Wang G."/>
            <person name="Cheng J."/>
            <person name="Tian M."/>
            <person name="Pan X."/>
            <person name="Warren A."/>
            <person name="Jiang C."/>
            <person name="Yuan D."/>
            <person name="Miao W."/>
        </authorList>
    </citation>
    <scope>NUCLEOTIDE SEQUENCE [LARGE SCALE GENOMIC DNA]</scope>
    <source>
        <strain evidence="1">36N120E</strain>
    </source>
</reference>
<proteinExistence type="predicted"/>
<dbReference type="InParanoid" id="A0A0V0QM44"/>